<sequence>DLMYEEEVLRNPFSLKMWWRYLRALKALPGSYKLWHAYLAELLDVVRNLPVVHPEFEALNNTFERALVTMHKMPRIWAMCLQALTEQHFVSRSHRALDRALCELPVTQHGGIWELYLRFVRQEGVPIETSFRVYRRYLMYDSDHIEDFIEFLSNSRLRKESAERLASVLNDDQFYPIKGKSKHNLWLELCDLLTKQR</sequence>
<dbReference type="PANTHER" id="PTHR11246:SF5">
    <property type="entry name" value="PRE-MRNA-SPLICING FACTOR SYF1"/>
    <property type="match status" value="1"/>
</dbReference>
<evidence type="ECO:0000256" key="6">
    <source>
        <dbReference type="ARBA" id="ARBA00023187"/>
    </source>
</evidence>
<reference evidence="10" key="2">
    <citation type="journal article" date="2023" name="Plants (Basel)">
        <title>Annotation of the Turnera subulata (Passifloraceae) Draft Genome Reveals the S-Locus Evolved after the Divergence of Turneroideae from Passifloroideae in a Stepwise Manner.</title>
        <authorList>
            <person name="Henning P.M."/>
            <person name="Roalson E.H."/>
            <person name="Mir W."/>
            <person name="McCubbin A.G."/>
            <person name="Shore J.S."/>
        </authorList>
    </citation>
    <scope>NUCLEOTIDE SEQUENCE</scope>
    <source>
        <strain evidence="10">F60SS</strain>
    </source>
</reference>
<dbReference type="AlphaFoldDB" id="A0A9Q0FND5"/>
<evidence type="ECO:0000259" key="9">
    <source>
        <dbReference type="Pfam" id="PF23233"/>
    </source>
</evidence>
<dbReference type="PANTHER" id="PTHR11246">
    <property type="entry name" value="PRE-MRNA SPLICING FACTOR"/>
    <property type="match status" value="1"/>
</dbReference>
<proteinExistence type="inferred from homology"/>
<keyword evidence="4" id="KW-0747">Spliceosome</keyword>
<dbReference type="InterPro" id="IPR056350">
    <property type="entry name" value="HAT_Syf1_central"/>
</dbReference>
<evidence type="ECO:0000256" key="5">
    <source>
        <dbReference type="ARBA" id="ARBA00022737"/>
    </source>
</evidence>
<evidence type="ECO:0000259" key="8">
    <source>
        <dbReference type="Pfam" id="PF23220"/>
    </source>
</evidence>
<accession>A0A9Q0FND5</accession>
<dbReference type="Proteomes" id="UP001141552">
    <property type="component" value="Unassembled WGS sequence"/>
</dbReference>
<organism evidence="10 11">
    <name type="scientific">Turnera subulata</name>
    <dbReference type="NCBI Taxonomy" id="218843"/>
    <lineage>
        <taxon>Eukaryota</taxon>
        <taxon>Viridiplantae</taxon>
        <taxon>Streptophyta</taxon>
        <taxon>Embryophyta</taxon>
        <taxon>Tracheophyta</taxon>
        <taxon>Spermatophyta</taxon>
        <taxon>Magnoliopsida</taxon>
        <taxon>eudicotyledons</taxon>
        <taxon>Gunneridae</taxon>
        <taxon>Pentapetalae</taxon>
        <taxon>rosids</taxon>
        <taxon>fabids</taxon>
        <taxon>Malpighiales</taxon>
        <taxon>Passifloraceae</taxon>
        <taxon>Turnera</taxon>
    </lineage>
</organism>
<feature type="non-terminal residue" evidence="10">
    <location>
        <position position="1"/>
    </location>
</feature>
<evidence type="ECO:0000313" key="11">
    <source>
        <dbReference type="Proteomes" id="UP001141552"/>
    </source>
</evidence>
<dbReference type="OrthoDB" id="10067343at2759"/>
<gene>
    <name evidence="10" type="ORF">Tsubulata_032938</name>
</gene>
<feature type="domain" description="Pre-mRNA-splicing factor Syf1-like N-terminal HAT-repeats" evidence="9">
    <location>
        <begin position="21"/>
        <end position="141"/>
    </location>
</feature>
<reference evidence="10" key="1">
    <citation type="submission" date="2022-02" db="EMBL/GenBank/DDBJ databases">
        <authorList>
            <person name="Henning P.M."/>
            <person name="McCubbin A.G."/>
            <person name="Shore J.S."/>
        </authorList>
    </citation>
    <scope>NUCLEOTIDE SEQUENCE</scope>
    <source>
        <strain evidence="10">F60SS</strain>
        <tissue evidence="10">Leaves</tissue>
    </source>
</reference>
<dbReference type="InterPro" id="IPR055433">
    <property type="entry name" value="HAT_Syf1-like_N"/>
</dbReference>
<evidence type="ECO:0000313" key="10">
    <source>
        <dbReference type="EMBL" id="KAJ4833904.1"/>
    </source>
</evidence>
<comment type="caution">
    <text evidence="10">The sequence shown here is derived from an EMBL/GenBank/DDBJ whole genome shotgun (WGS) entry which is preliminary data.</text>
</comment>
<dbReference type="InterPro" id="IPR045075">
    <property type="entry name" value="Syf1-like"/>
</dbReference>
<dbReference type="SUPFAM" id="SSF48452">
    <property type="entry name" value="TPR-like"/>
    <property type="match status" value="1"/>
</dbReference>
<name>A0A9Q0FND5_9ROSI</name>
<evidence type="ECO:0000256" key="1">
    <source>
        <dbReference type="ARBA" id="ARBA00004123"/>
    </source>
</evidence>
<keyword evidence="3" id="KW-0507">mRNA processing</keyword>
<dbReference type="GO" id="GO:0000349">
    <property type="term" value="P:generation of catalytic spliceosome for first transesterification step"/>
    <property type="evidence" value="ECO:0007669"/>
    <property type="project" value="TreeGrafter"/>
</dbReference>
<keyword evidence="6" id="KW-0508">mRNA splicing</keyword>
<dbReference type="Gene3D" id="1.25.40.10">
    <property type="entry name" value="Tetratricopeptide repeat domain"/>
    <property type="match status" value="1"/>
</dbReference>
<evidence type="ECO:0000256" key="4">
    <source>
        <dbReference type="ARBA" id="ARBA00022728"/>
    </source>
</evidence>
<evidence type="ECO:0000256" key="2">
    <source>
        <dbReference type="ARBA" id="ARBA00008644"/>
    </source>
</evidence>
<dbReference type="GO" id="GO:0071007">
    <property type="term" value="C:U2-type catalytic step 2 spliceosome"/>
    <property type="evidence" value="ECO:0007669"/>
    <property type="project" value="TreeGrafter"/>
</dbReference>
<dbReference type="GO" id="GO:0000974">
    <property type="term" value="C:Prp19 complex"/>
    <property type="evidence" value="ECO:0007669"/>
    <property type="project" value="TreeGrafter"/>
</dbReference>
<comment type="subcellular location">
    <subcellularLocation>
        <location evidence="1">Nucleus</location>
    </subcellularLocation>
</comment>
<protein>
    <submittedName>
        <fullName evidence="10">Uncharacterized protein</fullName>
    </submittedName>
</protein>
<feature type="domain" description="Pre-mRNA-splicing factor SYF1 central HAT repeats" evidence="8">
    <location>
        <begin position="145"/>
        <end position="196"/>
    </location>
</feature>
<evidence type="ECO:0000256" key="3">
    <source>
        <dbReference type="ARBA" id="ARBA00022664"/>
    </source>
</evidence>
<evidence type="ECO:0000256" key="7">
    <source>
        <dbReference type="ARBA" id="ARBA00023242"/>
    </source>
</evidence>
<dbReference type="Pfam" id="PF23233">
    <property type="entry name" value="HAT_Syf1_CNRKL1_N"/>
    <property type="match status" value="1"/>
</dbReference>
<dbReference type="InterPro" id="IPR011990">
    <property type="entry name" value="TPR-like_helical_dom_sf"/>
</dbReference>
<keyword evidence="11" id="KW-1185">Reference proteome</keyword>
<dbReference type="Pfam" id="PF23220">
    <property type="entry name" value="HAT_Syf1_M"/>
    <property type="match status" value="1"/>
</dbReference>
<dbReference type="GO" id="GO:0071014">
    <property type="term" value="C:post-mRNA release spliceosomal complex"/>
    <property type="evidence" value="ECO:0007669"/>
    <property type="project" value="TreeGrafter"/>
</dbReference>
<keyword evidence="7" id="KW-0539">Nucleus</keyword>
<dbReference type="EMBL" id="JAKUCV010004830">
    <property type="protein sequence ID" value="KAJ4833904.1"/>
    <property type="molecule type" value="Genomic_DNA"/>
</dbReference>
<keyword evidence="5" id="KW-0677">Repeat</keyword>
<comment type="similarity">
    <text evidence="2">Belongs to the crooked-neck family.</text>
</comment>